<dbReference type="GO" id="GO:0016020">
    <property type="term" value="C:membrane"/>
    <property type="evidence" value="ECO:0007669"/>
    <property type="project" value="GOC"/>
</dbReference>
<dbReference type="SUPFAM" id="SSF51445">
    <property type="entry name" value="(Trans)glycosidases"/>
    <property type="match status" value="1"/>
</dbReference>
<sequence>MAPTLKHFLAVISITLVYTLPASGHCWERRYDRDSFVCPCNATCCDEPGILAAPEAGTFAHYVSDRAEFRIEAFSGPIEDAAGPTSASVAVDTSNTYQTILGFGGAFTDAAGQNFNALSDKTKEWLLRSYYAPEGNEYNIGRVPIGCSDYSTYPYSLDDVEGDVDLVHWSLKPEDYNYKIPNLKLARQLSEQEVLIFGSPWSPPTWMKSNKMFNGTGYLLPEYWQSYANYIVK</sequence>
<comment type="similarity">
    <text evidence="2 6">Belongs to the glycosyl hydrolase 30 family.</text>
</comment>
<keyword evidence="9" id="KW-1185">Reference proteome</keyword>
<keyword evidence="6" id="KW-0326">Glycosidase</keyword>
<evidence type="ECO:0000256" key="6">
    <source>
        <dbReference type="RuleBase" id="RU361188"/>
    </source>
</evidence>
<dbReference type="PANTHER" id="PTHR11069:SF23">
    <property type="entry name" value="LYSOSOMAL ACID GLUCOSYLCERAMIDASE"/>
    <property type="match status" value="1"/>
</dbReference>
<dbReference type="Proteomes" id="UP000694843">
    <property type="component" value="Unplaced"/>
</dbReference>
<dbReference type="InterPro" id="IPR001139">
    <property type="entry name" value="Glyco_hydro_30"/>
</dbReference>
<feature type="domain" description="Glycosyl hydrolase family 30 TIM-barrel" evidence="8">
    <location>
        <begin position="100"/>
        <end position="233"/>
    </location>
</feature>
<evidence type="ECO:0000256" key="1">
    <source>
        <dbReference type="ARBA" id="ARBA00001013"/>
    </source>
</evidence>
<dbReference type="Gene3D" id="3.20.20.80">
    <property type="entry name" value="Glycosidases"/>
    <property type="match status" value="1"/>
</dbReference>
<keyword evidence="6" id="KW-0443">Lipid metabolism</keyword>
<dbReference type="AlphaFoldDB" id="A0A8B7N1L5"/>
<dbReference type="InterPro" id="IPR033453">
    <property type="entry name" value="Glyco_hydro_30_TIM-barrel"/>
</dbReference>
<keyword evidence="6" id="KW-0746">Sphingolipid metabolism</keyword>
<dbReference type="KEGG" id="hazt:108665138"/>
<dbReference type="PRINTS" id="PR00843">
    <property type="entry name" value="GLHYDRLASE30"/>
</dbReference>
<evidence type="ECO:0000256" key="3">
    <source>
        <dbReference type="ARBA" id="ARBA00012658"/>
    </source>
</evidence>
<dbReference type="EC" id="3.2.1.45" evidence="3 6"/>
<dbReference type="InterPro" id="IPR017853">
    <property type="entry name" value="GH"/>
</dbReference>
<organism evidence="9 10">
    <name type="scientific">Hyalella azteca</name>
    <name type="common">Amphipod</name>
    <dbReference type="NCBI Taxonomy" id="294128"/>
    <lineage>
        <taxon>Eukaryota</taxon>
        <taxon>Metazoa</taxon>
        <taxon>Ecdysozoa</taxon>
        <taxon>Arthropoda</taxon>
        <taxon>Crustacea</taxon>
        <taxon>Multicrustacea</taxon>
        <taxon>Malacostraca</taxon>
        <taxon>Eumalacostraca</taxon>
        <taxon>Peracarida</taxon>
        <taxon>Amphipoda</taxon>
        <taxon>Senticaudata</taxon>
        <taxon>Talitrida</taxon>
        <taxon>Talitroidea</taxon>
        <taxon>Hyalellidae</taxon>
        <taxon>Hyalella</taxon>
    </lineage>
</organism>
<gene>
    <name evidence="10" type="primary">LOC108665138</name>
</gene>
<evidence type="ECO:0000256" key="5">
    <source>
        <dbReference type="ARBA" id="ARBA00022801"/>
    </source>
</evidence>
<evidence type="ECO:0000313" key="9">
    <source>
        <dbReference type="Proteomes" id="UP000694843"/>
    </source>
</evidence>
<evidence type="ECO:0000256" key="7">
    <source>
        <dbReference type="SAM" id="SignalP"/>
    </source>
</evidence>
<dbReference type="Pfam" id="PF02055">
    <property type="entry name" value="Glyco_hydro_30"/>
    <property type="match status" value="1"/>
</dbReference>
<dbReference type="RefSeq" id="XP_018007353.1">
    <property type="nucleotide sequence ID" value="XM_018151864.1"/>
</dbReference>
<comment type="catalytic activity">
    <reaction evidence="1">
        <text>a beta-D-glucosyl-(1&lt;-&gt;1')-N-acylsphing-4-enine + H2O = an N-acylsphing-4-enine + D-glucose</text>
        <dbReference type="Rhea" id="RHEA:13269"/>
        <dbReference type="ChEBI" id="CHEBI:4167"/>
        <dbReference type="ChEBI" id="CHEBI:15377"/>
        <dbReference type="ChEBI" id="CHEBI:22801"/>
        <dbReference type="ChEBI" id="CHEBI:52639"/>
        <dbReference type="EC" id="3.2.1.45"/>
    </reaction>
    <physiologicalReaction direction="left-to-right" evidence="1">
        <dbReference type="Rhea" id="RHEA:13270"/>
    </physiologicalReaction>
</comment>
<dbReference type="GeneID" id="108665138"/>
<dbReference type="PANTHER" id="PTHR11069">
    <property type="entry name" value="GLUCOSYLCERAMIDASE"/>
    <property type="match status" value="1"/>
</dbReference>
<evidence type="ECO:0000256" key="4">
    <source>
        <dbReference type="ARBA" id="ARBA00022729"/>
    </source>
</evidence>
<evidence type="ECO:0000313" key="10">
    <source>
        <dbReference type="RefSeq" id="XP_018007353.1"/>
    </source>
</evidence>
<accession>A0A8B7N1L5</accession>
<evidence type="ECO:0000259" key="8">
    <source>
        <dbReference type="Pfam" id="PF02055"/>
    </source>
</evidence>
<protein>
    <recommendedName>
        <fullName evidence="3 6">Glucosylceramidase</fullName>
        <ecNumber evidence="3 6">3.2.1.45</ecNumber>
    </recommendedName>
</protein>
<proteinExistence type="inferred from homology"/>
<keyword evidence="5 6" id="KW-0378">Hydrolase</keyword>
<name>A0A8B7N1L5_HYAAZ</name>
<dbReference type="OrthoDB" id="2160638at2759"/>
<feature type="signal peptide" evidence="7">
    <location>
        <begin position="1"/>
        <end position="24"/>
    </location>
</feature>
<dbReference type="GO" id="GO:0006680">
    <property type="term" value="P:glucosylceramide catabolic process"/>
    <property type="evidence" value="ECO:0007669"/>
    <property type="project" value="TreeGrafter"/>
</dbReference>
<feature type="chain" id="PRO_5034234891" description="Glucosylceramidase" evidence="7">
    <location>
        <begin position="25"/>
        <end position="233"/>
    </location>
</feature>
<keyword evidence="4 7" id="KW-0732">Signal</keyword>
<dbReference type="GO" id="GO:0004348">
    <property type="term" value="F:glucosylceramidase activity"/>
    <property type="evidence" value="ECO:0007669"/>
    <property type="project" value="UniProtKB-EC"/>
</dbReference>
<reference evidence="10" key="1">
    <citation type="submission" date="2025-08" db="UniProtKB">
        <authorList>
            <consortium name="RefSeq"/>
        </authorList>
    </citation>
    <scope>IDENTIFICATION</scope>
    <source>
        <tissue evidence="10">Whole organism</tissue>
    </source>
</reference>
<dbReference type="SUPFAM" id="SSF51011">
    <property type="entry name" value="Glycosyl hydrolase domain"/>
    <property type="match status" value="1"/>
</dbReference>
<dbReference type="OMA" id="INVYLME"/>
<evidence type="ECO:0000256" key="2">
    <source>
        <dbReference type="ARBA" id="ARBA00005382"/>
    </source>
</evidence>